<evidence type="ECO:0000256" key="1">
    <source>
        <dbReference type="ARBA" id="ARBA00001938"/>
    </source>
</evidence>
<reference evidence="7 8" key="1">
    <citation type="submission" date="2012-06" db="EMBL/GenBank/DDBJ databases">
        <title>The complete chromosome of genome of Turneriella parva DSM 21527.</title>
        <authorList>
            <consortium name="US DOE Joint Genome Institute (JGI-PGF)"/>
            <person name="Lucas S."/>
            <person name="Han J."/>
            <person name="Lapidus A."/>
            <person name="Bruce D."/>
            <person name="Goodwin L."/>
            <person name="Pitluck S."/>
            <person name="Peters L."/>
            <person name="Kyrpides N."/>
            <person name="Mavromatis K."/>
            <person name="Ivanova N."/>
            <person name="Mikhailova N."/>
            <person name="Chertkov O."/>
            <person name="Detter J.C."/>
            <person name="Tapia R."/>
            <person name="Han C."/>
            <person name="Land M."/>
            <person name="Hauser L."/>
            <person name="Markowitz V."/>
            <person name="Cheng J.-F."/>
            <person name="Hugenholtz P."/>
            <person name="Woyke T."/>
            <person name="Wu D."/>
            <person name="Gronow S."/>
            <person name="Wellnitz S."/>
            <person name="Brambilla E."/>
            <person name="Klenk H.-P."/>
            <person name="Eisen J.A."/>
        </authorList>
    </citation>
    <scope>NUCLEOTIDE SEQUENCE [LARGE SCALE GENOMIC DNA]</scope>
    <source>
        <strain evidence="8">ATCC BAA-1111 / DSM 21527 / NCTC 11395 / H</strain>
    </source>
</reference>
<evidence type="ECO:0000313" key="8">
    <source>
        <dbReference type="Proteomes" id="UP000006048"/>
    </source>
</evidence>
<dbReference type="PANTHER" id="PTHR43178:SF5">
    <property type="entry name" value="LIPOAMIDE ACYLTRANSFERASE COMPONENT OF BRANCHED-CHAIN ALPHA-KETO ACID DEHYDROGENASE COMPLEX, MITOCHONDRIAL"/>
    <property type="match status" value="1"/>
</dbReference>
<dbReference type="SUPFAM" id="SSF51230">
    <property type="entry name" value="Single hybrid motif"/>
    <property type="match status" value="1"/>
</dbReference>
<evidence type="ECO:0000256" key="4">
    <source>
        <dbReference type="ARBA" id="ARBA00022823"/>
    </source>
</evidence>
<dbReference type="GO" id="GO:0005737">
    <property type="term" value="C:cytoplasm"/>
    <property type="evidence" value="ECO:0007669"/>
    <property type="project" value="TreeGrafter"/>
</dbReference>
<dbReference type="Proteomes" id="UP000006048">
    <property type="component" value="Chromosome"/>
</dbReference>
<dbReference type="PANTHER" id="PTHR43178">
    <property type="entry name" value="DIHYDROLIPOAMIDE ACETYLTRANSFERASE COMPONENT OF PYRUVATE DEHYDROGENASE COMPLEX"/>
    <property type="match status" value="1"/>
</dbReference>
<dbReference type="AlphaFoldDB" id="I4B2A0"/>
<evidence type="ECO:0000256" key="5">
    <source>
        <dbReference type="ARBA" id="ARBA00023315"/>
    </source>
</evidence>
<dbReference type="PROSITE" id="PS50968">
    <property type="entry name" value="BIOTINYL_LIPOYL"/>
    <property type="match status" value="1"/>
</dbReference>
<dbReference type="RefSeq" id="WP_014801925.1">
    <property type="nucleotide sequence ID" value="NC_018020.1"/>
</dbReference>
<dbReference type="PROSITE" id="PS00189">
    <property type="entry name" value="LIPOYL"/>
    <property type="match status" value="1"/>
</dbReference>
<keyword evidence="8" id="KW-1185">Reference proteome</keyword>
<comment type="subunit">
    <text evidence="2">Forms a 24-polypeptide structural core with octahedral symmetry.</text>
</comment>
<proteinExistence type="predicted"/>
<evidence type="ECO:0000256" key="3">
    <source>
        <dbReference type="ARBA" id="ARBA00022679"/>
    </source>
</evidence>
<dbReference type="OrthoDB" id="9805770at2"/>
<dbReference type="GO" id="GO:0016407">
    <property type="term" value="F:acetyltransferase activity"/>
    <property type="evidence" value="ECO:0007669"/>
    <property type="project" value="TreeGrafter"/>
</dbReference>
<dbReference type="InterPro" id="IPR000089">
    <property type="entry name" value="Biotin_lipoyl"/>
</dbReference>
<feature type="domain" description="Lipoyl-binding" evidence="6">
    <location>
        <begin position="4"/>
        <end position="80"/>
    </location>
</feature>
<dbReference type="KEGG" id="tpx:Turpa_0756"/>
<dbReference type="STRING" id="869212.Turpa_0756"/>
<gene>
    <name evidence="7" type="ordered locus">Turpa_0756</name>
</gene>
<protein>
    <submittedName>
        <fullName evidence="7">Biotin/lipoyl attachment domain-containing protein</fullName>
    </submittedName>
</protein>
<keyword evidence="4" id="KW-0450">Lipoyl</keyword>
<dbReference type="CDD" id="cd06849">
    <property type="entry name" value="lipoyl_domain"/>
    <property type="match status" value="1"/>
</dbReference>
<organism evidence="7 8">
    <name type="scientific">Turneriella parva (strain ATCC BAA-1111 / DSM 21527 / NCTC 11395 / H)</name>
    <name type="common">Leptospira parva</name>
    <dbReference type="NCBI Taxonomy" id="869212"/>
    <lineage>
        <taxon>Bacteria</taxon>
        <taxon>Pseudomonadati</taxon>
        <taxon>Spirochaetota</taxon>
        <taxon>Spirochaetia</taxon>
        <taxon>Leptospirales</taxon>
        <taxon>Leptospiraceae</taxon>
        <taxon>Turneriella</taxon>
    </lineage>
</organism>
<sequence length="80" mass="8630">MARIIELKIPDIGGNDGIELVKWNKQPGDTFSAGDELCELVTDKAAFALEAPKEGKLVEICIAEKAHPKVGELAARVEVE</sequence>
<dbReference type="Gene3D" id="2.40.50.100">
    <property type="match status" value="1"/>
</dbReference>
<evidence type="ECO:0000259" key="6">
    <source>
        <dbReference type="PROSITE" id="PS50968"/>
    </source>
</evidence>
<evidence type="ECO:0000256" key="2">
    <source>
        <dbReference type="ARBA" id="ARBA00011484"/>
    </source>
</evidence>
<accession>I4B2A0</accession>
<dbReference type="Pfam" id="PF00364">
    <property type="entry name" value="Biotin_lipoyl"/>
    <property type="match status" value="1"/>
</dbReference>
<dbReference type="EMBL" id="CP002959">
    <property type="protein sequence ID" value="AFM11407.1"/>
    <property type="molecule type" value="Genomic_DNA"/>
</dbReference>
<keyword evidence="3" id="KW-0808">Transferase</keyword>
<dbReference type="HOGENOM" id="CLU_016733_7_6_12"/>
<dbReference type="InterPro" id="IPR011053">
    <property type="entry name" value="Single_hybrid_motif"/>
</dbReference>
<comment type="cofactor">
    <cofactor evidence="1">
        <name>(R)-lipoate</name>
        <dbReference type="ChEBI" id="CHEBI:83088"/>
    </cofactor>
</comment>
<dbReference type="InterPro" id="IPR003016">
    <property type="entry name" value="2-oxoA_DH_lipoyl-BS"/>
</dbReference>
<dbReference type="InterPro" id="IPR050743">
    <property type="entry name" value="2-oxoacid_DH_E2_comp"/>
</dbReference>
<keyword evidence="5" id="KW-0012">Acyltransferase</keyword>
<evidence type="ECO:0000313" key="7">
    <source>
        <dbReference type="EMBL" id="AFM11407.1"/>
    </source>
</evidence>
<name>I4B2A0_TURPD</name>
<dbReference type="GO" id="GO:0031405">
    <property type="term" value="F:lipoic acid binding"/>
    <property type="evidence" value="ECO:0007669"/>
    <property type="project" value="TreeGrafter"/>
</dbReference>